<proteinExistence type="inferred from homology"/>
<dbReference type="AlphaFoldDB" id="A0A4R8MM20"/>
<gene>
    <name evidence="5" type="ORF">C8D99_101286</name>
</gene>
<dbReference type="FunFam" id="3.40.50.300:FF:000056">
    <property type="entry name" value="Cell division ATP-binding protein FtsE"/>
    <property type="match status" value="1"/>
</dbReference>
<dbReference type="GO" id="GO:0016887">
    <property type="term" value="F:ATP hydrolysis activity"/>
    <property type="evidence" value="ECO:0007669"/>
    <property type="project" value="InterPro"/>
</dbReference>
<dbReference type="InterPro" id="IPR017871">
    <property type="entry name" value="ABC_transporter-like_CS"/>
</dbReference>
<dbReference type="PANTHER" id="PTHR24220">
    <property type="entry name" value="IMPORT ATP-BINDING PROTEIN"/>
    <property type="match status" value="1"/>
</dbReference>
<keyword evidence="5" id="KW-0131">Cell cycle</keyword>
<keyword evidence="3 5" id="KW-0067">ATP-binding</keyword>
<comment type="similarity">
    <text evidence="1">Belongs to the ABC transporter superfamily.</text>
</comment>
<dbReference type="RefSeq" id="WP_133955568.1">
    <property type="nucleotide sequence ID" value="NZ_SORI01000001.1"/>
</dbReference>
<name>A0A4R8MM20_9BACT</name>
<dbReference type="OrthoDB" id="9802264at2"/>
<dbReference type="GO" id="GO:0005524">
    <property type="term" value="F:ATP binding"/>
    <property type="evidence" value="ECO:0007669"/>
    <property type="project" value="UniProtKB-KW"/>
</dbReference>
<accession>A0A4R8MM20</accession>
<dbReference type="EMBL" id="SORI01000001">
    <property type="protein sequence ID" value="TDY65136.1"/>
    <property type="molecule type" value="Genomic_DNA"/>
</dbReference>
<evidence type="ECO:0000313" key="6">
    <source>
        <dbReference type="Proteomes" id="UP000295066"/>
    </source>
</evidence>
<dbReference type="PROSITE" id="PS00211">
    <property type="entry name" value="ABC_TRANSPORTER_1"/>
    <property type="match status" value="1"/>
</dbReference>
<dbReference type="SMART" id="SM00382">
    <property type="entry name" value="AAA"/>
    <property type="match status" value="1"/>
</dbReference>
<dbReference type="GO" id="GO:0051301">
    <property type="term" value="P:cell division"/>
    <property type="evidence" value="ECO:0007669"/>
    <property type="project" value="UniProtKB-KW"/>
</dbReference>
<sequence length="231" mass="26114">MDIRLAGVTKVFEPDIVALEDIYLSIDKGEFVYLVGTTGSGKTTLLRLISREYLPTRGQITVGDVNLRKIGRGQLPFYRRDVGVVFQDYKLLPNLTVFENVAFVLEAMGIPPRVVQNRANEVIDQVGLWRRRFLKPPQLSGGEQQRVAIARAMANSPSIFLADEPTGNLDLRTSEEIMRLLLSINAAGTTVLVATHDQYLVDAYRQRLVELHNGRLKRDERRGRYFIDGEL</sequence>
<dbReference type="Gene3D" id="3.40.50.300">
    <property type="entry name" value="P-loop containing nucleotide triphosphate hydrolases"/>
    <property type="match status" value="1"/>
</dbReference>
<evidence type="ECO:0000256" key="3">
    <source>
        <dbReference type="ARBA" id="ARBA00022840"/>
    </source>
</evidence>
<protein>
    <submittedName>
        <fullName evidence="5">Cell division ATP-binding protein FtsE</fullName>
    </submittedName>
</protein>
<reference evidence="5 6" key="1">
    <citation type="submission" date="2019-03" db="EMBL/GenBank/DDBJ databases">
        <title>Genomic Encyclopedia of Type Strains, Phase IV (KMG-IV): sequencing the most valuable type-strain genomes for metagenomic binning, comparative biology and taxonomic classification.</title>
        <authorList>
            <person name="Goeker M."/>
        </authorList>
    </citation>
    <scope>NUCLEOTIDE SEQUENCE [LARGE SCALE GENOMIC DNA]</scope>
    <source>
        <strain evidence="5 6">DSM 25964</strain>
    </source>
</reference>
<dbReference type="InterPro" id="IPR003593">
    <property type="entry name" value="AAA+_ATPase"/>
</dbReference>
<dbReference type="GO" id="GO:0005886">
    <property type="term" value="C:plasma membrane"/>
    <property type="evidence" value="ECO:0007669"/>
    <property type="project" value="UniProtKB-ARBA"/>
</dbReference>
<dbReference type="Pfam" id="PF00005">
    <property type="entry name" value="ABC_tran"/>
    <property type="match status" value="1"/>
</dbReference>
<dbReference type="PANTHER" id="PTHR24220:SF470">
    <property type="entry name" value="CELL DIVISION ATP-BINDING PROTEIN FTSE"/>
    <property type="match status" value="1"/>
</dbReference>
<organism evidence="5 6">
    <name type="scientific">Aminivibrio pyruvatiphilus</name>
    <dbReference type="NCBI Taxonomy" id="1005740"/>
    <lineage>
        <taxon>Bacteria</taxon>
        <taxon>Thermotogati</taxon>
        <taxon>Synergistota</taxon>
        <taxon>Synergistia</taxon>
        <taxon>Synergistales</taxon>
        <taxon>Aminobacteriaceae</taxon>
        <taxon>Aminivibrio</taxon>
    </lineage>
</organism>
<dbReference type="Proteomes" id="UP000295066">
    <property type="component" value="Unassembled WGS sequence"/>
</dbReference>
<keyword evidence="5" id="KW-0132">Cell division</keyword>
<feature type="domain" description="ABC transporter" evidence="4">
    <location>
        <begin position="3"/>
        <end position="231"/>
    </location>
</feature>
<evidence type="ECO:0000259" key="4">
    <source>
        <dbReference type="PROSITE" id="PS50893"/>
    </source>
</evidence>
<evidence type="ECO:0000256" key="1">
    <source>
        <dbReference type="ARBA" id="ARBA00005417"/>
    </source>
</evidence>
<dbReference type="SUPFAM" id="SSF52540">
    <property type="entry name" value="P-loop containing nucleoside triphosphate hydrolases"/>
    <property type="match status" value="1"/>
</dbReference>
<keyword evidence="6" id="KW-1185">Reference proteome</keyword>
<evidence type="ECO:0000256" key="2">
    <source>
        <dbReference type="ARBA" id="ARBA00022741"/>
    </source>
</evidence>
<dbReference type="InterPro" id="IPR003439">
    <property type="entry name" value="ABC_transporter-like_ATP-bd"/>
</dbReference>
<dbReference type="GO" id="GO:0022857">
    <property type="term" value="F:transmembrane transporter activity"/>
    <property type="evidence" value="ECO:0007669"/>
    <property type="project" value="TreeGrafter"/>
</dbReference>
<dbReference type="PROSITE" id="PS50893">
    <property type="entry name" value="ABC_TRANSPORTER_2"/>
    <property type="match status" value="1"/>
</dbReference>
<dbReference type="InterPro" id="IPR015854">
    <property type="entry name" value="ABC_transpr_LolD-like"/>
</dbReference>
<keyword evidence="2" id="KW-0547">Nucleotide-binding</keyword>
<evidence type="ECO:0000313" key="5">
    <source>
        <dbReference type="EMBL" id="TDY65136.1"/>
    </source>
</evidence>
<comment type="caution">
    <text evidence="5">The sequence shown here is derived from an EMBL/GenBank/DDBJ whole genome shotgun (WGS) entry which is preliminary data.</text>
</comment>
<dbReference type="InterPro" id="IPR027417">
    <property type="entry name" value="P-loop_NTPase"/>
</dbReference>